<evidence type="ECO:0008006" key="5">
    <source>
        <dbReference type="Google" id="ProtNLM"/>
    </source>
</evidence>
<evidence type="ECO:0000313" key="3">
    <source>
        <dbReference type="EMBL" id="TPF75945.1"/>
    </source>
</evidence>
<feature type="coiled-coil region" evidence="1">
    <location>
        <begin position="66"/>
        <end position="93"/>
    </location>
</feature>
<evidence type="ECO:0000256" key="1">
    <source>
        <dbReference type="SAM" id="Coils"/>
    </source>
</evidence>
<name>A0A502BP26_9HYPH</name>
<dbReference type="OrthoDB" id="8451459at2"/>
<organism evidence="3 4">
    <name type="scientific">Brucella gallinifaecis</name>
    <dbReference type="NCBI Taxonomy" id="215590"/>
    <lineage>
        <taxon>Bacteria</taxon>
        <taxon>Pseudomonadati</taxon>
        <taxon>Pseudomonadota</taxon>
        <taxon>Alphaproteobacteria</taxon>
        <taxon>Hyphomicrobiales</taxon>
        <taxon>Brucellaceae</taxon>
        <taxon>Brucella/Ochrobactrum group</taxon>
        <taxon>Brucella</taxon>
    </lineage>
</organism>
<dbReference type="AlphaFoldDB" id="A0A502BP26"/>
<sequence>MLSGCTTTQPPELCSSQEILRLNKQIAPIKTRLERNQTRLSKVQADITKESCTGSLFKSAVQSPKCERLKDREKSLTSESKLLKERLNELNAAIAGRAHASQHVKSCTASWLPVRKAKKAPPKPAPVKAKAKKIASIDKPAEASGLPVEDYVVPAYSSSQPTQPEAVGYTATPQSLSQPPKHVAPVTTAPPVERVYSGNTAVRVIGSSFFPDQLKPADPQVPAHEPAP</sequence>
<accession>A0A502BP26</accession>
<evidence type="ECO:0000256" key="2">
    <source>
        <dbReference type="SAM" id="MobiDB-lite"/>
    </source>
</evidence>
<comment type="caution">
    <text evidence="3">The sequence shown here is derived from an EMBL/GenBank/DDBJ whole genome shotgun (WGS) entry which is preliminary data.</text>
</comment>
<dbReference type="EMBL" id="VEWJ01000004">
    <property type="protein sequence ID" value="TPF75945.1"/>
    <property type="molecule type" value="Genomic_DNA"/>
</dbReference>
<keyword evidence="1" id="KW-0175">Coiled coil</keyword>
<proteinExistence type="predicted"/>
<dbReference type="Proteomes" id="UP000315388">
    <property type="component" value="Unassembled WGS sequence"/>
</dbReference>
<gene>
    <name evidence="3" type="ORF">FHY56_07645</name>
</gene>
<keyword evidence="4" id="KW-1185">Reference proteome</keyword>
<reference evidence="3 4" key="1">
    <citation type="journal article" date="2003" name="Int. J. Syst. Evol. Microbiol.">
        <title>Towards a standardized format for the description of a novel species (of an established genus): Ochrobactrum gallinifaecis sp. nov.</title>
        <authorList>
            <person name="Kampfer P."/>
            <person name="Buczolits S."/>
            <person name="Albrecht A."/>
            <person name="Busse H.J."/>
            <person name="Stackebrandt E."/>
        </authorList>
    </citation>
    <scope>NUCLEOTIDE SEQUENCE [LARGE SCALE GENOMIC DNA]</scope>
    <source>
        <strain evidence="3 4">ISO 196</strain>
    </source>
</reference>
<evidence type="ECO:0000313" key="4">
    <source>
        <dbReference type="Proteomes" id="UP000315388"/>
    </source>
</evidence>
<feature type="region of interest" description="Disordered" evidence="2">
    <location>
        <begin position="156"/>
        <end position="191"/>
    </location>
</feature>
<protein>
    <recommendedName>
        <fullName evidence="5">Proline-rich extensin</fullName>
    </recommendedName>
</protein>